<dbReference type="EMBL" id="VOSB01000027">
    <property type="protein sequence ID" value="TXE15643.1"/>
    <property type="molecule type" value="Genomic_DNA"/>
</dbReference>
<sequence>MVNKNWTKQELVAYILLYVAHSDLKETRQEHEYILSRVNLETYNHIKREFDGDNDYQSITKIVGAVNSSESYKNNPDELFADIKLMAFADGKMDQMEHAIYNSLKKILS</sequence>
<accession>A0A5C7BAM3</accession>
<evidence type="ECO:0008006" key="3">
    <source>
        <dbReference type="Google" id="ProtNLM"/>
    </source>
</evidence>
<evidence type="ECO:0000313" key="1">
    <source>
        <dbReference type="EMBL" id="TXE15643.1"/>
    </source>
</evidence>
<protein>
    <recommendedName>
        <fullName evidence="3">TerB family tellurite resistance protein</fullName>
    </recommendedName>
</protein>
<organism evidence="1 2">
    <name type="scientific">Psychroserpens burtonensis</name>
    <dbReference type="NCBI Taxonomy" id="49278"/>
    <lineage>
        <taxon>Bacteria</taxon>
        <taxon>Pseudomonadati</taxon>
        <taxon>Bacteroidota</taxon>
        <taxon>Flavobacteriia</taxon>
        <taxon>Flavobacteriales</taxon>
        <taxon>Flavobacteriaceae</taxon>
        <taxon>Psychroserpens</taxon>
    </lineage>
</organism>
<evidence type="ECO:0000313" key="2">
    <source>
        <dbReference type="Proteomes" id="UP000321938"/>
    </source>
</evidence>
<dbReference type="Gene3D" id="1.10.3680.10">
    <property type="entry name" value="TerB-like"/>
    <property type="match status" value="1"/>
</dbReference>
<comment type="caution">
    <text evidence="1">The sequence shown here is derived from an EMBL/GenBank/DDBJ whole genome shotgun (WGS) entry which is preliminary data.</text>
</comment>
<name>A0A5C7BAM3_9FLAO</name>
<gene>
    <name evidence="1" type="ORF">ES692_15765</name>
</gene>
<dbReference type="OrthoDB" id="9770030at2"/>
<dbReference type="AlphaFoldDB" id="A0A5C7BAM3"/>
<dbReference type="Proteomes" id="UP000321938">
    <property type="component" value="Unassembled WGS sequence"/>
</dbReference>
<keyword evidence="2" id="KW-1185">Reference proteome</keyword>
<dbReference type="STRING" id="1123037.GCA_000425305_01346"/>
<reference evidence="1 2" key="1">
    <citation type="submission" date="2019-08" db="EMBL/GenBank/DDBJ databases">
        <title>Genome of Psychroserpens burtonensis ACAM 167.</title>
        <authorList>
            <person name="Bowman J.P."/>
        </authorList>
    </citation>
    <scope>NUCLEOTIDE SEQUENCE [LARGE SCALE GENOMIC DNA]</scope>
    <source>
        <strain evidence="1 2">ACAM 167</strain>
    </source>
</reference>
<dbReference type="InterPro" id="IPR029024">
    <property type="entry name" value="TerB-like"/>
</dbReference>
<dbReference type="RefSeq" id="WP_051229616.1">
    <property type="nucleotide sequence ID" value="NZ_VOSB01000027.1"/>
</dbReference>
<dbReference type="SUPFAM" id="SSF158682">
    <property type="entry name" value="TerB-like"/>
    <property type="match status" value="1"/>
</dbReference>
<proteinExistence type="predicted"/>